<reference evidence="5" key="1">
    <citation type="journal article" date="2021" name="PeerJ">
        <title>Extensive microbial diversity within the chicken gut microbiome revealed by metagenomics and culture.</title>
        <authorList>
            <person name="Gilroy R."/>
            <person name="Ravi A."/>
            <person name="Getino M."/>
            <person name="Pursley I."/>
            <person name="Horton D.L."/>
            <person name="Alikhan N.F."/>
            <person name="Baker D."/>
            <person name="Gharbi K."/>
            <person name="Hall N."/>
            <person name="Watson M."/>
            <person name="Adriaenssens E.M."/>
            <person name="Foster-Nyarko E."/>
            <person name="Jarju S."/>
            <person name="Secka A."/>
            <person name="Antonio M."/>
            <person name="Oren A."/>
            <person name="Chaudhuri R.R."/>
            <person name="La Ragione R."/>
            <person name="Hildebrand F."/>
            <person name="Pallen M.J."/>
        </authorList>
    </citation>
    <scope>NUCLEOTIDE SEQUENCE</scope>
    <source>
        <strain evidence="5">ChiHjej13B12-752</strain>
    </source>
</reference>
<dbReference type="Gene3D" id="1.10.10.10">
    <property type="entry name" value="Winged helix-like DNA-binding domain superfamily/Winged helix DNA-binding domain"/>
    <property type="match status" value="1"/>
</dbReference>
<dbReference type="SUPFAM" id="SSF46785">
    <property type="entry name" value="Winged helix' DNA-binding domain"/>
    <property type="match status" value="1"/>
</dbReference>
<dbReference type="InterPro" id="IPR036388">
    <property type="entry name" value="WH-like_DNA-bd_sf"/>
</dbReference>
<evidence type="ECO:0000313" key="5">
    <source>
        <dbReference type="EMBL" id="HIW12820.1"/>
    </source>
</evidence>
<dbReference type="InterPro" id="IPR036390">
    <property type="entry name" value="WH_DNA-bd_sf"/>
</dbReference>
<evidence type="ECO:0000256" key="1">
    <source>
        <dbReference type="ARBA" id="ARBA00023015"/>
    </source>
</evidence>
<evidence type="ECO:0000259" key="4">
    <source>
        <dbReference type="PROSITE" id="PS51118"/>
    </source>
</evidence>
<feature type="domain" description="HTH hxlR-type" evidence="4">
    <location>
        <begin position="10"/>
        <end position="110"/>
    </location>
</feature>
<dbReference type="Proteomes" id="UP000823989">
    <property type="component" value="Unassembled WGS sequence"/>
</dbReference>
<dbReference type="Pfam" id="PF01638">
    <property type="entry name" value="HxlR"/>
    <property type="match status" value="1"/>
</dbReference>
<reference evidence="5" key="2">
    <citation type="submission" date="2021-04" db="EMBL/GenBank/DDBJ databases">
        <authorList>
            <person name="Gilroy R."/>
        </authorList>
    </citation>
    <scope>NUCLEOTIDE SEQUENCE</scope>
    <source>
        <strain evidence="5">ChiHjej13B12-752</strain>
    </source>
</reference>
<name>A0A9D1QGC4_9STAP</name>
<keyword evidence="3" id="KW-0804">Transcription</keyword>
<dbReference type="InterPro" id="IPR002577">
    <property type="entry name" value="HTH_HxlR"/>
</dbReference>
<dbReference type="PANTHER" id="PTHR33204:SF29">
    <property type="entry name" value="TRANSCRIPTIONAL REGULATOR"/>
    <property type="match status" value="1"/>
</dbReference>
<comment type="caution">
    <text evidence="5">The sequence shown here is derived from an EMBL/GenBank/DDBJ whole genome shotgun (WGS) entry which is preliminary data.</text>
</comment>
<evidence type="ECO:0000256" key="3">
    <source>
        <dbReference type="ARBA" id="ARBA00023163"/>
    </source>
</evidence>
<accession>A0A9D1QGC4</accession>
<keyword evidence="2" id="KW-0238">DNA-binding</keyword>
<sequence length="117" mass="13795">MIHQYNGETCKELQTALDIISGKWKPIILFHLMENDKLRFSELQRAIPEVTKKMLTAQLRELETHNIIHREVYQQVPPKVEYSMSEYGLSLEPLLVQMRSWGYGHLKHMDSLQEGEE</sequence>
<dbReference type="PANTHER" id="PTHR33204">
    <property type="entry name" value="TRANSCRIPTIONAL REGULATOR, MARR FAMILY"/>
    <property type="match status" value="1"/>
</dbReference>
<dbReference type="GO" id="GO:0003677">
    <property type="term" value="F:DNA binding"/>
    <property type="evidence" value="ECO:0007669"/>
    <property type="project" value="UniProtKB-KW"/>
</dbReference>
<dbReference type="EMBL" id="DXHR01000024">
    <property type="protein sequence ID" value="HIW12820.1"/>
    <property type="molecule type" value="Genomic_DNA"/>
</dbReference>
<proteinExistence type="predicted"/>
<dbReference type="PROSITE" id="PS51118">
    <property type="entry name" value="HTH_HXLR"/>
    <property type="match status" value="1"/>
</dbReference>
<protein>
    <submittedName>
        <fullName evidence="5">Winged helix-turn-helix transcriptional regulator</fullName>
    </submittedName>
</protein>
<evidence type="ECO:0000256" key="2">
    <source>
        <dbReference type="ARBA" id="ARBA00023125"/>
    </source>
</evidence>
<gene>
    <name evidence="5" type="ORF">H9891_06635</name>
</gene>
<keyword evidence="1" id="KW-0805">Transcription regulation</keyword>
<evidence type="ECO:0000313" key="6">
    <source>
        <dbReference type="Proteomes" id="UP000823989"/>
    </source>
</evidence>
<dbReference type="AlphaFoldDB" id="A0A9D1QGC4"/>
<organism evidence="5 6">
    <name type="scientific">Candidatus Salinicoccus stercoripullorum</name>
    <dbReference type="NCBI Taxonomy" id="2838756"/>
    <lineage>
        <taxon>Bacteria</taxon>
        <taxon>Bacillati</taxon>
        <taxon>Bacillota</taxon>
        <taxon>Bacilli</taxon>
        <taxon>Bacillales</taxon>
        <taxon>Staphylococcaceae</taxon>
        <taxon>Salinicoccus</taxon>
    </lineage>
</organism>